<dbReference type="FunCoup" id="A0A6P6DJF2">
    <property type="interactions" value="26"/>
</dbReference>
<sequence>MGPSVPVFLPALWVLGCFSLLLWLWALCTACHRYVYLACIPFGSSASVAKAEVTRSKPEPESHLHVHLTLGMDRRLAIPASASAPWPDDTLTPRKQVQSHQAKLQDTVMLADSVSAYLSEGLGAASRGPTSLHCPQALLRQTHLCSLSTSDTRLHELHHGAHGSTALRPASMDLLHSHWLETSRSSTRPQAAPSAFPPQQLTGAPPATATTLSIGPGATYSNVGLPAIPRASLAASPVVWAGTQLTTGCDELGSGASPALAEYASIQKLQGTDLGSQELQQWKAKVPQPAQVDILYSRVSKPKIKDLRPTTGHPDCKSTRAMLESDFAYEPLPLRGLDTDNSPLENIYESIGEVGTPGSPAPPIMPSSISGHYRATRHLGKGWRPVCSAPGFLPPT</sequence>
<dbReference type="AlphaFoldDB" id="A0A6P6DJF2"/>
<dbReference type="CTD" id="54923"/>
<reference evidence="3" key="1">
    <citation type="submission" date="2025-08" db="UniProtKB">
        <authorList>
            <consortium name="RefSeq"/>
        </authorList>
    </citation>
    <scope>IDENTIFICATION</scope>
</reference>
<organism evidence="2 3">
    <name type="scientific">Octodon degus</name>
    <name type="common">Degu</name>
    <name type="synonym">Sciurus degus</name>
    <dbReference type="NCBI Taxonomy" id="10160"/>
    <lineage>
        <taxon>Eukaryota</taxon>
        <taxon>Metazoa</taxon>
        <taxon>Chordata</taxon>
        <taxon>Craniata</taxon>
        <taxon>Vertebrata</taxon>
        <taxon>Euteleostomi</taxon>
        <taxon>Mammalia</taxon>
        <taxon>Eutheria</taxon>
        <taxon>Euarchontoglires</taxon>
        <taxon>Glires</taxon>
        <taxon>Rodentia</taxon>
        <taxon>Hystricomorpha</taxon>
        <taxon>Octodontidae</taxon>
        <taxon>Octodon</taxon>
    </lineage>
</organism>
<dbReference type="RefSeq" id="XP_023560076.1">
    <property type="nucleotide sequence ID" value="XM_023704308.1"/>
</dbReference>
<dbReference type="OrthoDB" id="9939965at2759"/>
<feature type="region of interest" description="Disordered" evidence="1">
    <location>
        <begin position="182"/>
        <end position="208"/>
    </location>
</feature>
<evidence type="ECO:0000313" key="3">
    <source>
        <dbReference type="RefSeq" id="XP_023560076.1"/>
    </source>
</evidence>
<dbReference type="InParanoid" id="A0A6P6DJF2"/>
<keyword evidence="3" id="KW-0812">Transmembrane</keyword>
<evidence type="ECO:0000313" key="2">
    <source>
        <dbReference type="Proteomes" id="UP000515203"/>
    </source>
</evidence>
<accession>A0A6P6DJF2</accession>
<dbReference type="PANTHER" id="PTHR47740">
    <property type="entry name" value="LCK-INTERACTING TRANSMEMBRANE ADAPTER 1, LIME1"/>
    <property type="match status" value="1"/>
</dbReference>
<dbReference type="InterPro" id="IPR026072">
    <property type="entry name" value="Lime1"/>
</dbReference>
<keyword evidence="2" id="KW-1185">Reference proteome</keyword>
<keyword evidence="3" id="KW-0472">Membrane</keyword>
<dbReference type="Proteomes" id="UP000515203">
    <property type="component" value="Unplaced"/>
</dbReference>
<dbReference type="GeneID" id="111813501"/>
<gene>
    <name evidence="3" type="primary">Lime1</name>
</gene>
<feature type="compositionally biased region" description="Low complexity" evidence="1">
    <location>
        <begin position="189"/>
        <end position="208"/>
    </location>
</feature>
<proteinExistence type="predicted"/>
<dbReference type="PANTHER" id="PTHR47740:SF1">
    <property type="entry name" value="LCK-INTERACTING TRANSMEMBRANE ADAPTER 1"/>
    <property type="match status" value="1"/>
</dbReference>
<dbReference type="GO" id="GO:0019815">
    <property type="term" value="C:B cell receptor complex"/>
    <property type="evidence" value="ECO:0007669"/>
    <property type="project" value="TreeGrafter"/>
</dbReference>
<name>A0A6P6DJF2_OCTDE</name>
<dbReference type="Pfam" id="PF15332">
    <property type="entry name" value="LIME1"/>
    <property type="match status" value="1"/>
</dbReference>
<dbReference type="GO" id="GO:0019901">
    <property type="term" value="F:protein kinase binding"/>
    <property type="evidence" value="ECO:0007669"/>
    <property type="project" value="TreeGrafter"/>
</dbReference>
<dbReference type="GO" id="GO:0050853">
    <property type="term" value="P:B cell receptor signaling pathway"/>
    <property type="evidence" value="ECO:0007669"/>
    <property type="project" value="InterPro"/>
</dbReference>
<dbReference type="GO" id="GO:0050852">
    <property type="term" value="P:T cell receptor signaling pathway"/>
    <property type="evidence" value="ECO:0007669"/>
    <property type="project" value="InterPro"/>
</dbReference>
<evidence type="ECO:0000256" key="1">
    <source>
        <dbReference type="SAM" id="MobiDB-lite"/>
    </source>
</evidence>
<protein>
    <submittedName>
        <fullName evidence="3">Lck-interacting transmembrane adapter 1 isoform X1</fullName>
    </submittedName>
</protein>